<name>A0A0L0BXA0_LUCCU</name>
<feature type="coiled-coil region" evidence="1">
    <location>
        <begin position="144"/>
        <end position="227"/>
    </location>
</feature>
<keyword evidence="1" id="KW-0175">Coiled coil</keyword>
<dbReference type="STRING" id="7375.A0A0L0BXA0"/>
<feature type="coiled-coil region" evidence="1">
    <location>
        <begin position="366"/>
        <end position="400"/>
    </location>
</feature>
<keyword evidence="4" id="KW-1185">Reference proteome</keyword>
<dbReference type="Proteomes" id="UP000037069">
    <property type="component" value="Unassembled WGS sequence"/>
</dbReference>
<sequence>MVDYPDIINFSRDELLEEYCKLFDRFQDLRESNEADTQKIHELKRSLDTATAAQAYLTQELEQYTNSDNNEIEHDLHKTQAELLDMKKKYGKLEGSFTILQQDYNALLEENTKIAHDLEESLKRKEHVPKEIDTQITDDYVMRIQALENENMDLLQKIEDFEERSVRYTLTIAECEKNMEILRDQIMCLEENLQSKRVDLEEKIQILESTQEQLAEANAQIAMMSAAPENDERKGNSLFAEVDDQRQAMKQLLTAQKKSYVQMKKIYNESEHEIRRLKRENISMHTELEACSSIFCNADKIYQEKLNERVRHLLNQNEDLERQLKWTQDRLKDMANDKGVLFLDSMLSFCKYELTKRVATCVEKETEDLKSQLHSVRIQKASLEEQLRNAQQDMARWRFESLKSRCILIDREHLLTENNIKFKPVHAIEYSISEKEQTEAKPRIVSNRRSSTFDNIVERRSMTPSKRPITQEMSSPLPTPITTTPMIKTENKLNNNNNIEAVTPLTKEHKMKTLEQELLDKEINEMNIKQEKPTIVKNLEDNLNNNEDKENNNNNNINKLDDSPSLDNFSKLTAKPPSPMRPSQRSLEKASIKSTAPPARSILSKQNDLLFKDSGKNVKFSSNADTVHNLSPGTPSPTKATAHTSNLKIEAKSTTTTTTATNKVNSKTTVKQSRTKSNIVVRRVVVSSKHD</sequence>
<evidence type="ECO:0000313" key="4">
    <source>
        <dbReference type="Proteomes" id="UP000037069"/>
    </source>
</evidence>
<proteinExistence type="predicted"/>
<feature type="region of interest" description="Disordered" evidence="2">
    <location>
        <begin position="543"/>
        <end position="601"/>
    </location>
</feature>
<organism evidence="3 4">
    <name type="scientific">Lucilia cuprina</name>
    <name type="common">Green bottle fly</name>
    <name type="synonym">Australian sheep blowfly</name>
    <dbReference type="NCBI Taxonomy" id="7375"/>
    <lineage>
        <taxon>Eukaryota</taxon>
        <taxon>Metazoa</taxon>
        <taxon>Ecdysozoa</taxon>
        <taxon>Arthropoda</taxon>
        <taxon>Hexapoda</taxon>
        <taxon>Insecta</taxon>
        <taxon>Pterygota</taxon>
        <taxon>Neoptera</taxon>
        <taxon>Endopterygota</taxon>
        <taxon>Diptera</taxon>
        <taxon>Brachycera</taxon>
        <taxon>Muscomorpha</taxon>
        <taxon>Oestroidea</taxon>
        <taxon>Calliphoridae</taxon>
        <taxon>Luciliinae</taxon>
        <taxon>Lucilia</taxon>
    </lineage>
</organism>
<evidence type="ECO:0008006" key="5">
    <source>
        <dbReference type="Google" id="ProtNLM"/>
    </source>
</evidence>
<dbReference type="AlphaFoldDB" id="A0A0L0BXA0"/>
<reference evidence="3 4" key="1">
    <citation type="journal article" date="2015" name="Nat. Commun.">
        <title>Lucilia cuprina genome unlocks parasitic fly biology to underpin future interventions.</title>
        <authorList>
            <person name="Anstead C.A."/>
            <person name="Korhonen P.K."/>
            <person name="Young N.D."/>
            <person name="Hall R.S."/>
            <person name="Jex A.R."/>
            <person name="Murali S.C."/>
            <person name="Hughes D.S."/>
            <person name="Lee S.F."/>
            <person name="Perry T."/>
            <person name="Stroehlein A.J."/>
            <person name="Ansell B.R."/>
            <person name="Breugelmans B."/>
            <person name="Hofmann A."/>
            <person name="Qu J."/>
            <person name="Dugan S."/>
            <person name="Lee S.L."/>
            <person name="Chao H."/>
            <person name="Dinh H."/>
            <person name="Han Y."/>
            <person name="Doddapaneni H.V."/>
            <person name="Worley K.C."/>
            <person name="Muzny D.M."/>
            <person name="Ioannidis P."/>
            <person name="Waterhouse R.M."/>
            <person name="Zdobnov E.M."/>
            <person name="James P.J."/>
            <person name="Bagnall N.H."/>
            <person name="Kotze A.C."/>
            <person name="Gibbs R.A."/>
            <person name="Richards S."/>
            <person name="Batterham P."/>
            <person name="Gasser R.B."/>
        </authorList>
    </citation>
    <scope>NUCLEOTIDE SEQUENCE [LARGE SCALE GENOMIC DNA]</scope>
    <source>
        <strain evidence="3 4">LS</strain>
        <tissue evidence="3">Full body</tissue>
    </source>
</reference>
<feature type="region of interest" description="Disordered" evidence="2">
    <location>
        <begin position="622"/>
        <end position="643"/>
    </location>
</feature>
<evidence type="ECO:0000256" key="2">
    <source>
        <dbReference type="SAM" id="MobiDB-lite"/>
    </source>
</evidence>
<gene>
    <name evidence="3" type="ORF">FF38_09658</name>
</gene>
<protein>
    <recommendedName>
        <fullName evidence="5">Protein Spindly</fullName>
    </recommendedName>
</protein>
<accession>A0A0L0BXA0</accession>
<comment type="caution">
    <text evidence="3">The sequence shown here is derived from an EMBL/GenBank/DDBJ whole genome shotgun (WGS) entry which is preliminary data.</text>
</comment>
<dbReference type="EMBL" id="JRES01001205">
    <property type="protein sequence ID" value="KNC24621.1"/>
    <property type="molecule type" value="Genomic_DNA"/>
</dbReference>
<feature type="coiled-coil region" evidence="1">
    <location>
        <begin position="260"/>
        <end position="337"/>
    </location>
</feature>
<dbReference type="OMA" id="WGWISEK"/>
<dbReference type="OrthoDB" id="2121607at2759"/>
<evidence type="ECO:0000313" key="3">
    <source>
        <dbReference type="EMBL" id="KNC24621.1"/>
    </source>
</evidence>
<evidence type="ECO:0000256" key="1">
    <source>
        <dbReference type="SAM" id="Coils"/>
    </source>
</evidence>